<dbReference type="AlphaFoldDB" id="A0A1A9WFX0"/>
<reference evidence="1" key="2">
    <citation type="submission" date="2020-05" db="UniProtKB">
        <authorList>
            <consortium name="EnsemblMetazoa"/>
        </authorList>
    </citation>
    <scope>IDENTIFICATION</scope>
    <source>
        <strain evidence="1">IAEA</strain>
    </source>
</reference>
<name>A0A1A9WFX0_9MUSC</name>
<dbReference type="EnsemblMetazoa" id="GBRI018302-RA">
    <property type="protein sequence ID" value="GBRI018302-PA"/>
    <property type="gene ID" value="GBRI018302"/>
</dbReference>
<evidence type="ECO:0000313" key="1">
    <source>
        <dbReference type="EnsemblMetazoa" id="GBRI018302-PA"/>
    </source>
</evidence>
<reference evidence="2" key="1">
    <citation type="submission" date="2014-03" db="EMBL/GenBank/DDBJ databases">
        <authorList>
            <person name="Aksoy S."/>
            <person name="Warren W."/>
            <person name="Wilson R.K."/>
        </authorList>
    </citation>
    <scope>NUCLEOTIDE SEQUENCE [LARGE SCALE GENOMIC DNA]</scope>
    <source>
        <strain evidence="2">IAEA</strain>
    </source>
</reference>
<proteinExistence type="predicted"/>
<accession>A0A1A9WFX0</accession>
<dbReference type="VEuPathDB" id="VectorBase:GBRI018302"/>
<evidence type="ECO:0000313" key="2">
    <source>
        <dbReference type="Proteomes" id="UP000091820"/>
    </source>
</evidence>
<sequence>MPEWERRCRANSSDRENFHVQLGQEQAKCSQLSLQSGVLSGKKSTSSGISTKLSRNFSSHSESSLLSSIIEGIERKYSVEVRGANRATICR</sequence>
<protein>
    <submittedName>
        <fullName evidence="1">Uncharacterized protein</fullName>
    </submittedName>
</protein>
<organism evidence="1 2">
    <name type="scientific">Glossina brevipalpis</name>
    <dbReference type="NCBI Taxonomy" id="37001"/>
    <lineage>
        <taxon>Eukaryota</taxon>
        <taxon>Metazoa</taxon>
        <taxon>Ecdysozoa</taxon>
        <taxon>Arthropoda</taxon>
        <taxon>Hexapoda</taxon>
        <taxon>Insecta</taxon>
        <taxon>Pterygota</taxon>
        <taxon>Neoptera</taxon>
        <taxon>Endopterygota</taxon>
        <taxon>Diptera</taxon>
        <taxon>Brachycera</taxon>
        <taxon>Muscomorpha</taxon>
        <taxon>Hippoboscoidea</taxon>
        <taxon>Glossinidae</taxon>
        <taxon>Glossina</taxon>
    </lineage>
</organism>
<keyword evidence="2" id="KW-1185">Reference proteome</keyword>
<dbReference type="Proteomes" id="UP000091820">
    <property type="component" value="Unassembled WGS sequence"/>
</dbReference>